<dbReference type="CDD" id="cd06261">
    <property type="entry name" value="TM_PBP2"/>
    <property type="match status" value="1"/>
</dbReference>
<keyword evidence="2 7" id="KW-0813">Transport</keyword>
<evidence type="ECO:0000256" key="5">
    <source>
        <dbReference type="ARBA" id="ARBA00022989"/>
    </source>
</evidence>
<reference evidence="9 10" key="1">
    <citation type="submission" date="2023-03" db="EMBL/GenBank/DDBJ databases">
        <authorList>
            <person name="Kaur S."/>
            <person name="Espinosa-Saiz D."/>
            <person name="Velazquez E."/>
            <person name="Menendez E."/>
            <person name="diCenzo G.C."/>
        </authorList>
    </citation>
    <scope>NUCLEOTIDE SEQUENCE [LARGE SCALE GENOMIC DNA]</scope>
    <source>
        <strain evidence="9 10">LMG 24692</strain>
    </source>
</reference>
<evidence type="ECO:0000256" key="6">
    <source>
        <dbReference type="ARBA" id="ARBA00023136"/>
    </source>
</evidence>
<feature type="transmembrane region" description="Helical" evidence="7">
    <location>
        <begin position="247"/>
        <end position="277"/>
    </location>
</feature>
<evidence type="ECO:0000313" key="9">
    <source>
        <dbReference type="EMBL" id="WEX89663.1"/>
    </source>
</evidence>
<comment type="similarity">
    <text evidence="7">Belongs to the binding-protein-dependent transport system permease family.</text>
</comment>
<dbReference type="PROSITE" id="PS50928">
    <property type="entry name" value="ABC_TM1"/>
    <property type="match status" value="1"/>
</dbReference>
<dbReference type="PANTHER" id="PTHR43163">
    <property type="entry name" value="DIPEPTIDE TRANSPORT SYSTEM PERMEASE PROTEIN DPPB-RELATED"/>
    <property type="match status" value="1"/>
</dbReference>
<organism evidence="9 10">
    <name type="scientific">Sinorhizobium garamanticum</name>
    <dbReference type="NCBI Taxonomy" id="680247"/>
    <lineage>
        <taxon>Bacteria</taxon>
        <taxon>Pseudomonadati</taxon>
        <taxon>Pseudomonadota</taxon>
        <taxon>Alphaproteobacteria</taxon>
        <taxon>Hyphomicrobiales</taxon>
        <taxon>Rhizobiaceae</taxon>
        <taxon>Sinorhizobium/Ensifer group</taxon>
        <taxon>Sinorhizobium</taxon>
    </lineage>
</organism>
<evidence type="ECO:0000256" key="1">
    <source>
        <dbReference type="ARBA" id="ARBA00004651"/>
    </source>
</evidence>
<dbReference type="Pfam" id="PF19300">
    <property type="entry name" value="BPD_transp_1_N"/>
    <property type="match status" value="1"/>
</dbReference>
<keyword evidence="4 7" id="KW-0812">Transmembrane</keyword>
<feature type="transmembrane region" description="Helical" evidence="7">
    <location>
        <begin position="122"/>
        <end position="143"/>
    </location>
</feature>
<dbReference type="RefSeq" id="WP_280661634.1">
    <property type="nucleotide sequence ID" value="NZ_CP120374.1"/>
</dbReference>
<sequence>MQGAAPSTGSTAIPGRPGEDSSLVVFITRRLAVTIPLLLIISFSVFALVHIAPGDPVRSLLGARAADPATLVAIRARFHLDDPFLVQYGKWLLQVIRGDLGVSIQGNRAVTSIIADRLGVTIFLSLMSTALVLGLGILLGAVAAFRRGTRFDRAVVMFGVFGISSPAFVTGIFLLYLFGVLLHWFPIFGPGRGFLDRAWHLTLPALALAISVMAIVIKITRAAMIEELARDYVTFARARGLSSRRILFAYVLRNSLIPVVTAAGLIVVGIVAGAIYVEVTFSLPGLGALMVDAIQKRDIPTIQGTTLLFSAFVLLVNLAVDVIYTLIDPRIRFGRVES</sequence>
<evidence type="ECO:0000256" key="4">
    <source>
        <dbReference type="ARBA" id="ARBA00022692"/>
    </source>
</evidence>
<name>A0ABY8DHK3_9HYPH</name>
<dbReference type="Proteomes" id="UP001229355">
    <property type="component" value="Chromosome 2"/>
</dbReference>
<protein>
    <submittedName>
        <fullName evidence="9">ABC transporter permease</fullName>
    </submittedName>
</protein>
<dbReference type="Pfam" id="PF00528">
    <property type="entry name" value="BPD_transp_1"/>
    <property type="match status" value="1"/>
</dbReference>
<feature type="transmembrane region" description="Helical" evidence="7">
    <location>
        <begin position="31"/>
        <end position="52"/>
    </location>
</feature>
<dbReference type="InterPro" id="IPR035906">
    <property type="entry name" value="MetI-like_sf"/>
</dbReference>
<accession>A0ABY8DHK3</accession>
<proteinExistence type="inferred from homology"/>
<gene>
    <name evidence="9" type="ORF">PZN02_004969</name>
</gene>
<evidence type="ECO:0000256" key="7">
    <source>
        <dbReference type="RuleBase" id="RU363032"/>
    </source>
</evidence>
<evidence type="ECO:0000256" key="2">
    <source>
        <dbReference type="ARBA" id="ARBA00022448"/>
    </source>
</evidence>
<evidence type="ECO:0000259" key="8">
    <source>
        <dbReference type="PROSITE" id="PS50928"/>
    </source>
</evidence>
<dbReference type="PANTHER" id="PTHR43163:SF6">
    <property type="entry name" value="DIPEPTIDE TRANSPORT SYSTEM PERMEASE PROTEIN DPPB-RELATED"/>
    <property type="match status" value="1"/>
</dbReference>
<evidence type="ECO:0000256" key="3">
    <source>
        <dbReference type="ARBA" id="ARBA00022475"/>
    </source>
</evidence>
<dbReference type="EMBL" id="CP120374">
    <property type="protein sequence ID" value="WEX89663.1"/>
    <property type="molecule type" value="Genomic_DNA"/>
</dbReference>
<keyword evidence="3" id="KW-1003">Cell membrane</keyword>
<comment type="subcellular location">
    <subcellularLocation>
        <location evidence="1 7">Cell membrane</location>
        <topology evidence="1 7">Multi-pass membrane protein</topology>
    </subcellularLocation>
</comment>
<keyword evidence="5 7" id="KW-1133">Transmembrane helix</keyword>
<feature type="domain" description="ABC transmembrane type-1" evidence="8">
    <location>
        <begin position="118"/>
        <end position="324"/>
    </location>
</feature>
<feature type="transmembrane region" description="Helical" evidence="7">
    <location>
        <begin position="307"/>
        <end position="327"/>
    </location>
</feature>
<keyword evidence="6 7" id="KW-0472">Membrane</keyword>
<keyword evidence="10" id="KW-1185">Reference proteome</keyword>
<dbReference type="InterPro" id="IPR000515">
    <property type="entry name" value="MetI-like"/>
</dbReference>
<evidence type="ECO:0000313" key="10">
    <source>
        <dbReference type="Proteomes" id="UP001229355"/>
    </source>
</evidence>
<dbReference type="InterPro" id="IPR045621">
    <property type="entry name" value="BPD_transp_1_N"/>
</dbReference>
<dbReference type="SUPFAM" id="SSF161098">
    <property type="entry name" value="MetI-like"/>
    <property type="match status" value="1"/>
</dbReference>
<dbReference type="Gene3D" id="1.10.3720.10">
    <property type="entry name" value="MetI-like"/>
    <property type="match status" value="1"/>
</dbReference>
<feature type="transmembrane region" description="Helical" evidence="7">
    <location>
        <begin position="155"/>
        <end position="178"/>
    </location>
</feature>
<feature type="transmembrane region" description="Helical" evidence="7">
    <location>
        <begin position="198"/>
        <end position="217"/>
    </location>
</feature>